<evidence type="ECO:0000313" key="3">
    <source>
        <dbReference type="EMBL" id="SOD11481.1"/>
    </source>
</evidence>
<dbReference type="NCBIfam" id="TIGR04183">
    <property type="entry name" value="Por_Secre_tail"/>
    <property type="match status" value="1"/>
</dbReference>
<feature type="domain" description="Secretion system C-terminal sorting" evidence="2">
    <location>
        <begin position="400"/>
        <end position="470"/>
    </location>
</feature>
<dbReference type="Gene3D" id="2.60.40.10">
    <property type="entry name" value="Immunoglobulins"/>
    <property type="match status" value="1"/>
</dbReference>
<dbReference type="RefSeq" id="WP_097127599.1">
    <property type="nucleotide sequence ID" value="NZ_OCMT01000001.1"/>
</dbReference>
<dbReference type="Pfam" id="PF18962">
    <property type="entry name" value="Por_Secre_tail"/>
    <property type="match status" value="1"/>
</dbReference>
<accession>A0A285ZP78</accession>
<evidence type="ECO:0000259" key="2">
    <source>
        <dbReference type="Pfam" id="PF18962"/>
    </source>
</evidence>
<organism evidence="3 4">
    <name type="scientific">Pedobacter xixiisoli</name>
    <dbReference type="NCBI Taxonomy" id="1476464"/>
    <lineage>
        <taxon>Bacteria</taxon>
        <taxon>Pseudomonadati</taxon>
        <taxon>Bacteroidota</taxon>
        <taxon>Sphingobacteriia</taxon>
        <taxon>Sphingobacteriales</taxon>
        <taxon>Sphingobacteriaceae</taxon>
        <taxon>Pedobacter</taxon>
    </lineage>
</organism>
<gene>
    <name evidence="3" type="ORF">SAMN06297358_0172</name>
</gene>
<sequence length="471" mass="51206">MKKHLLLILLVTFAGLVKAQTPTSTVPVKLDSTGIFNYAYGTLESDTRFRESGKTTPATYFPFTNGKYVARALFSAPATPTGLFTLEAGKVKMSNPAAGITKSAFFNIVGARPIVRISFDLDLTSYTALAPFIIAFGNDDGGTAGASKMINAESAFQNQAGDVFGSLRLANTGGLFITQYRNADGTTFSSLPESQSLIRPNVSQHIDIFINSSSSNNVPYTLNATQRLMAANTYEVFVNGVKYGNSFPKNGTLYNFTNLDALCFEFADNATQQQVGVSNLEVSFFNVTVLPVNLIDFTGKKATNGIELNWATASEQNNDYFEILRSANGQPYQSIGTFKGKEQSGVASLYQFLDRNPVSGTNYYQLKQVDKDGTPTLFTEKMVAVTYDLINKGLSVYKSQDVVKVDAYATQSQAGKLVLIDLQGRKLAERKVQLNDGKNFLSIDAPSLASGLYIVKLEAGRDSQSAKFIVR</sequence>
<dbReference type="Proteomes" id="UP000219281">
    <property type="component" value="Unassembled WGS sequence"/>
</dbReference>
<dbReference type="EMBL" id="OCMT01000001">
    <property type="protein sequence ID" value="SOD11481.1"/>
    <property type="molecule type" value="Genomic_DNA"/>
</dbReference>
<dbReference type="InterPro" id="IPR026444">
    <property type="entry name" value="Secre_tail"/>
</dbReference>
<keyword evidence="1" id="KW-0732">Signal</keyword>
<proteinExistence type="predicted"/>
<evidence type="ECO:0000313" key="4">
    <source>
        <dbReference type="Proteomes" id="UP000219281"/>
    </source>
</evidence>
<keyword evidence="4" id="KW-1185">Reference proteome</keyword>
<reference evidence="4" key="1">
    <citation type="submission" date="2017-09" db="EMBL/GenBank/DDBJ databases">
        <authorList>
            <person name="Varghese N."/>
            <person name="Submissions S."/>
        </authorList>
    </citation>
    <scope>NUCLEOTIDE SEQUENCE [LARGE SCALE GENOMIC DNA]</scope>
    <source>
        <strain evidence="4">CGMCC 1.12803</strain>
    </source>
</reference>
<feature type="signal peptide" evidence="1">
    <location>
        <begin position="1"/>
        <end position="19"/>
    </location>
</feature>
<feature type="chain" id="PRO_5013216312" evidence="1">
    <location>
        <begin position="20"/>
        <end position="471"/>
    </location>
</feature>
<protein>
    <submittedName>
        <fullName evidence="3">Por secretion system C-terminal sorting domain-containing protein</fullName>
    </submittedName>
</protein>
<dbReference type="AlphaFoldDB" id="A0A285ZP78"/>
<dbReference type="InterPro" id="IPR013783">
    <property type="entry name" value="Ig-like_fold"/>
</dbReference>
<evidence type="ECO:0000256" key="1">
    <source>
        <dbReference type="SAM" id="SignalP"/>
    </source>
</evidence>
<name>A0A285ZP78_9SPHI</name>
<dbReference type="OrthoDB" id="749310at2"/>